<dbReference type="OrthoDB" id="9803233at2"/>
<dbReference type="PROSITE" id="PS51186">
    <property type="entry name" value="GNAT"/>
    <property type="match status" value="1"/>
</dbReference>
<evidence type="ECO:0000313" key="5">
    <source>
        <dbReference type="Proteomes" id="UP000270342"/>
    </source>
</evidence>
<feature type="domain" description="N-acetyltransferase" evidence="3">
    <location>
        <begin position="13"/>
        <end position="162"/>
    </location>
</feature>
<dbReference type="Gene3D" id="3.40.630.30">
    <property type="match status" value="1"/>
</dbReference>
<dbReference type="GO" id="GO:0016747">
    <property type="term" value="F:acyltransferase activity, transferring groups other than amino-acyl groups"/>
    <property type="evidence" value="ECO:0007669"/>
    <property type="project" value="InterPro"/>
</dbReference>
<keyword evidence="1 4" id="KW-0808">Transferase</keyword>
<evidence type="ECO:0000313" key="4">
    <source>
        <dbReference type="EMBL" id="RKP47176.1"/>
    </source>
</evidence>
<evidence type="ECO:0000259" key="3">
    <source>
        <dbReference type="PROSITE" id="PS51186"/>
    </source>
</evidence>
<name>A0A494XFB2_9BURK</name>
<sequence length="183" mass="20590">MAYEIIDTSLHDPVVRPLLDALQIEYATRYGDFRRNAATSASDELARYPAELFVPPHGAFIVALLDGETVGGGAFKRYDGTTAELKRIWTRADQRRQGLAHRIVEELEARAVRQGYRRVYLTTGFRQPEAAALYRKAGYEPLYDVSIAPEVHFRLPFGKDLVEPARKDTLDALRAPEPLGYPA</sequence>
<comment type="caution">
    <text evidence="4">The sequence shown here is derived from an EMBL/GenBank/DDBJ whole genome shotgun (WGS) entry which is preliminary data.</text>
</comment>
<dbReference type="SUPFAM" id="SSF55729">
    <property type="entry name" value="Acyl-CoA N-acyltransferases (Nat)"/>
    <property type="match status" value="1"/>
</dbReference>
<keyword evidence="2" id="KW-0012">Acyltransferase</keyword>
<dbReference type="AlphaFoldDB" id="A0A494XFB2"/>
<dbReference type="Pfam" id="PF00583">
    <property type="entry name" value="Acetyltransf_1"/>
    <property type="match status" value="1"/>
</dbReference>
<dbReference type="PANTHER" id="PTHR43877">
    <property type="entry name" value="AMINOALKYLPHOSPHONATE N-ACETYLTRANSFERASE-RELATED-RELATED"/>
    <property type="match status" value="1"/>
</dbReference>
<dbReference type="Proteomes" id="UP000270342">
    <property type="component" value="Unassembled WGS sequence"/>
</dbReference>
<dbReference type="PANTHER" id="PTHR43877:SF2">
    <property type="entry name" value="AMINOALKYLPHOSPHONATE N-ACETYLTRANSFERASE-RELATED"/>
    <property type="match status" value="1"/>
</dbReference>
<protein>
    <submittedName>
        <fullName evidence="4">GNAT family N-acetyltransferase</fullName>
    </submittedName>
</protein>
<dbReference type="RefSeq" id="WP_121090064.1">
    <property type="nucleotide sequence ID" value="NZ_RBZU01000013.1"/>
</dbReference>
<dbReference type="CDD" id="cd04301">
    <property type="entry name" value="NAT_SF"/>
    <property type="match status" value="1"/>
</dbReference>
<dbReference type="InterPro" id="IPR000182">
    <property type="entry name" value="GNAT_dom"/>
</dbReference>
<dbReference type="EMBL" id="RBZU01000013">
    <property type="protein sequence ID" value="RKP47176.1"/>
    <property type="molecule type" value="Genomic_DNA"/>
</dbReference>
<evidence type="ECO:0000256" key="1">
    <source>
        <dbReference type="ARBA" id="ARBA00022679"/>
    </source>
</evidence>
<accession>A0A494XFB2</accession>
<evidence type="ECO:0000256" key="2">
    <source>
        <dbReference type="ARBA" id="ARBA00023315"/>
    </source>
</evidence>
<dbReference type="InterPro" id="IPR050832">
    <property type="entry name" value="Bact_Acetyltransf"/>
</dbReference>
<organism evidence="4 5">
    <name type="scientific">Pararobbsia silviterrae</name>
    <dbReference type="NCBI Taxonomy" id="1792498"/>
    <lineage>
        <taxon>Bacteria</taxon>
        <taxon>Pseudomonadati</taxon>
        <taxon>Pseudomonadota</taxon>
        <taxon>Betaproteobacteria</taxon>
        <taxon>Burkholderiales</taxon>
        <taxon>Burkholderiaceae</taxon>
        <taxon>Pararobbsia</taxon>
    </lineage>
</organism>
<gene>
    <name evidence="4" type="ORF">D7S86_23325</name>
</gene>
<reference evidence="4 5" key="1">
    <citation type="submission" date="2018-10" db="EMBL/GenBank/DDBJ databases">
        <title>Robbsia sp. DHC34, isolated from soil.</title>
        <authorList>
            <person name="Gao Z.-H."/>
            <person name="Qiu L.-H."/>
        </authorList>
    </citation>
    <scope>NUCLEOTIDE SEQUENCE [LARGE SCALE GENOMIC DNA]</scope>
    <source>
        <strain evidence="4 5">DHC34</strain>
    </source>
</reference>
<keyword evidence="5" id="KW-1185">Reference proteome</keyword>
<proteinExistence type="predicted"/>
<dbReference type="InterPro" id="IPR016181">
    <property type="entry name" value="Acyl_CoA_acyltransferase"/>
</dbReference>